<evidence type="ECO:0000256" key="10">
    <source>
        <dbReference type="ARBA" id="ARBA00022840"/>
    </source>
</evidence>
<feature type="transmembrane region" description="Helical" evidence="17">
    <location>
        <begin position="104"/>
        <end position="120"/>
    </location>
</feature>
<keyword evidence="8" id="KW-0547">Nucleotide-binding</keyword>
<feature type="transmembrane region" description="Helical" evidence="17">
    <location>
        <begin position="1224"/>
        <end position="1248"/>
    </location>
</feature>
<name>A0AAW0S383_9HYPO</name>
<keyword evidence="4" id="KW-0813">Transport</keyword>
<dbReference type="InterPro" id="IPR017871">
    <property type="entry name" value="ABC_transporter-like_CS"/>
</dbReference>
<keyword evidence="5 17" id="KW-0812">Transmembrane</keyword>
<evidence type="ECO:0000256" key="11">
    <source>
        <dbReference type="ARBA" id="ARBA00022989"/>
    </source>
</evidence>
<feature type="transmembrane region" description="Helical" evidence="17">
    <location>
        <begin position="132"/>
        <end position="150"/>
    </location>
</feature>
<feature type="transmembrane region" description="Helical" evidence="17">
    <location>
        <begin position="1260"/>
        <end position="1283"/>
    </location>
</feature>
<evidence type="ECO:0000256" key="13">
    <source>
        <dbReference type="ARBA" id="ARBA00023180"/>
    </source>
</evidence>
<keyword evidence="10" id="KW-0067">ATP-binding</keyword>
<keyword evidence="13" id="KW-0325">Glycoprotein</keyword>
<dbReference type="InterPro" id="IPR043926">
    <property type="entry name" value="ABCG_dom"/>
</dbReference>
<feature type="transmembrane region" description="Helical" evidence="17">
    <location>
        <begin position="640"/>
        <end position="663"/>
    </location>
</feature>
<feature type="transmembrane region" description="Helical" evidence="17">
    <location>
        <begin position="1290"/>
        <end position="1310"/>
    </location>
</feature>
<dbReference type="Proteomes" id="UP001397290">
    <property type="component" value="Unassembled WGS sequence"/>
</dbReference>
<reference evidence="20 21" key="1">
    <citation type="submission" date="2020-02" db="EMBL/GenBank/DDBJ databases">
        <title>Comparative genomics of the hypocrealean fungal genus Beauvera.</title>
        <authorList>
            <person name="Showalter D.N."/>
            <person name="Bushley K.E."/>
            <person name="Rehner S.A."/>
        </authorList>
    </citation>
    <scope>NUCLEOTIDE SEQUENCE [LARGE SCALE GENOMIC DNA]</scope>
    <source>
        <strain evidence="20 21">ARSEF4384</strain>
    </source>
</reference>
<feature type="domain" description="EGF-like" evidence="18">
    <location>
        <begin position="406"/>
        <end position="444"/>
    </location>
</feature>
<feature type="transmembrane region" description="Helical" evidence="17">
    <location>
        <begin position="1379"/>
        <end position="1399"/>
    </location>
</feature>
<dbReference type="Pfam" id="PF01061">
    <property type="entry name" value="ABC2_membrane"/>
    <property type="match status" value="1"/>
</dbReference>
<evidence type="ECO:0000256" key="8">
    <source>
        <dbReference type="ARBA" id="ARBA00022741"/>
    </source>
</evidence>
<dbReference type="InterPro" id="IPR023271">
    <property type="entry name" value="Aquaporin-like"/>
</dbReference>
<feature type="compositionally biased region" description="Basic and acidic residues" evidence="16">
    <location>
        <begin position="1002"/>
        <end position="1022"/>
    </location>
</feature>
<accession>A0AAW0S383</accession>
<dbReference type="Pfam" id="PF00005">
    <property type="entry name" value="ABC_tran"/>
    <property type="match status" value="1"/>
</dbReference>
<dbReference type="GO" id="GO:0005524">
    <property type="term" value="F:ATP binding"/>
    <property type="evidence" value="ECO:0007669"/>
    <property type="project" value="UniProtKB-KW"/>
</dbReference>
<evidence type="ECO:0000256" key="5">
    <source>
        <dbReference type="ARBA" id="ARBA00022692"/>
    </source>
</evidence>
<dbReference type="PROSITE" id="PS00022">
    <property type="entry name" value="EGF_1"/>
    <property type="match status" value="1"/>
</dbReference>
<evidence type="ECO:0000256" key="16">
    <source>
        <dbReference type="SAM" id="MobiDB-lite"/>
    </source>
</evidence>
<organism evidence="20 21">
    <name type="scientific">Beauveria asiatica</name>
    <dbReference type="NCBI Taxonomy" id="1069075"/>
    <lineage>
        <taxon>Eukaryota</taxon>
        <taxon>Fungi</taxon>
        <taxon>Dikarya</taxon>
        <taxon>Ascomycota</taxon>
        <taxon>Pezizomycotina</taxon>
        <taxon>Sordariomycetes</taxon>
        <taxon>Hypocreomycetidae</taxon>
        <taxon>Hypocreales</taxon>
        <taxon>Cordycipitaceae</taxon>
        <taxon>Beauveria</taxon>
    </lineage>
</organism>
<keyword evidence="6" id="KW-0732">Signal</keyword>
<keyword evidence="15" id="KW-1015">Disulfide bond</keyword>
<comment type="caution">
    <text evidence="15">Lacks conserved residue(s) required for the propagation of feature annotation.</text>
</comment>
<evidence type="ECO:0000256" key="2">
    <source>
        <dbReference type="ARBA" id="ARBA00005814"/>
    </source>
</evidence>
<feature type="disulfide bond" evidence="15">
    <location>
        <begin position="415"/>
        <end position="432"/>
    </location>
</feature>
<feature type="transmembrane region" description="Helical" evidence="17">
    <location>
        <begin position="192"/>
        <end position="216"/>
    </location>
</feature>
<dbReference type="PANTHER" id="PTHR48041">
    <property type="entry name" value="ABC TRANSPORTER G FAMILY MEMBER 28"/>
    <property type="match status" value="1"/>
</dbReference>
<dbReference type="PRINTS" id="PR00783">
    <property type="entry name" value="MINTRINSICP"/>
</dbReference>
<keyword evidence="9" id="KW-0256">Endoplasmic reticulum</keyword>
<dbReference type="InterPro" id="IPR003439">
    <property type="entry name" value="ABC_transporter-like_ATP-bd"/>
</dbReference>
<dbReference type="SUPFAM" id="SSF81338">
    <property type="entry name" value="Aquaporin-like"/>
    <property type="match status" value="1"/>
</dbReference>
<evidence type="ECO:0000256" key="9">
    <source>
        <dbReference type="ARBA" id="ARBA00022824"/>
    </source>
</evidence>
<dbReference type="EMBL" id="JAAHCF010000075">
    <property type="protein sequence ID" value="KAK8148738.1"/>
    <property type="molecule type" value="Genomic_DNA"/>
</dbReference>
<dbReference type="InterPro" id="IPR013525">
    <property type="entry name" value="ABC2_TM"/>
</dbReference>
<feature type="transmembrane region" description="Helical" evidence="17">
    <location>
        <begin position="78"/>
        <end position="98"/>
    </location>
</feature>
<keyword evidence="7" id="KW-0677">Repeat</keyword>
<keyword evidence="12 17" id="KW-0472">Membrane</keyword>
<feature type="transmembrane region" description="Helical" evidence="17">
    <location>
        <begin position="236"/>
        <end position="256"/>
    </location>
</feature>
<dbReference type="InterPro" id="IPR000425">
    <property type="entry name" value="MIP"/>
</dbReference>
<evidence type="ECO:0000259" key="19">
    <source>
        <dbReference type="PROSITE" id="PS50893"/>
    </source>
</evidence>
<dbReference type="GO" id="GO:0016887">
    <property type="term" value="F:ATP hydrolysis activity"/>
    <property type="evidence" value="ECO:0007669"/>
    <property type="project" value="InterPro"/>
</dbReference>
<dbReference type="InterPro" id="IPR050352">
    <property type="entry name" value="ABCG_transporters"/>
</dbReference>
<dbReference type="InterPro" id="IPR003593">
    <property type="entry name" value="AAA+_ATPase"/>
</dbReference>
<sequence>MATPDSEPSQSALGIGGNNFNTESRDRPVPSQYKNIITVLVGEFCGTFMFLLLAFIGTQAAIDNNNPSDPSARLSPSSLLYVAASFGTALAVNVWIFYRVTGGMFNPAVTLGLVLVGAVTPIRGALVIPTQLVAGIAAAAVTDGLLPGPLGVANKLGDGTSIVQGLFIEMFLTSQLVLTVYFLAVEKHRATFLAPIGIGMAVFIAHICGTNFTGTGINPARSFGPAVVTRFVGYHWIYWLGPTMGSVLAYLLYTLLKWLDYATANPGQDSDDLEKGHHFTTHSRSNLLLVSNPTESTTAHLRTGIIETLSSQQVCTTDAYLHSAMKSLGSMLFGIAAALPAIAAALQNASYPTVDMLRAQLALMGDNHRPDGCPPCFNCLLPAHTCTQYAGCNEFNGICDCPAGFGGDDCLKPLCGSLARGRDRPMRSGDRCECDEGWGGVNCNVCTRDSACNAFMPDETGGVCYRSGELVRTNHQMCNVVNKMILQLLGDQVPEVTFTCDAEKEECDFQFWVDQVESFYCHLTECESSASFGDTTNGTSYKCNKIECTCIPDRMMCGKDGSMDLTDFLDEAIKGPASFECTNDNETLHKCAFKEPQMDQLMTDLLGDSSILLTCGAGECMHETEVPGYRRPVKQINTPLIAGIIAACALFVVAVIVITWYLARRRLQYGAIHLDDSDDESTKLMANHKPASLQFQNVSYALNGKHILTGIQGISHPGEVTAIMGASGAGKTTFLDILARKNKRGQVSGDFFVNGEKVLDSDYKNVIGFVDQEDTMLSTLTVHETILNSALLRLPRDMTRASKEQRVFEVERELGIYHIRDSLIGSEEGKGRGISGGEKRRVGIACELVTSPSILFLDEPTSGLDAFNAYNVIECLVTLAKNYQRTIIFTIHQPRSNIVALFDRLVLLAKGKTVYSGKFSDCQPYFDGIGYECPPGFNIADYLVDLTMHAGRTDSIDDGTVGADSASVGPSSTRAVKSIASVSGASIGEERSESSSSRPRTKRADSIRTRQERELFTRRRTADTAASSDAGGDEVGAYKLQKHPVTALGQLPEDHHDLPPDALSETDLDLLSKTFAQSHIAISTYDEIQQSIATAQDANGSNANGYTVDGPNINISAVGKGYHRISYPRQFIILSHRTFKNLYRNPMLMLTHYAIAIVLAVFAGFLFYGLTDDIPGFQNRLGLFFFLLALYGFSTLTSLTVFANERLLFLRERANGYYSPATYFAAKVLFDIVPLRIIPPILMGSILYPMTGLVPDFPHFIKFIIVLVLFNLAAAAICLFIGIIFKDGGVANLIGSLVMLFSLLFAGFLLNREKIPASAAWLQSISIFHYGFEALIVNEVVGLTLIDEKVGIPIKVPGATILSTFGFQNGALWYDIRNLGIFAVTFILVAYAAMHILLVERR</sequence>
<dbReference type="Pfam" id="PF00230">
    <property type="entry name" value="MIP"/>
    <property type="match status" value="1"/>
</dbReference>
<evidence type="ECO:0000259" key="18">
    <source>
        <dbReference type="PROSITE" id="PS50026"/>
    </source>
</evidence>
<dbReference type="Gene3D" id="3.40.50.300">
    <property type="entry name" value="P-loop containing nucleotide triphosphate hydrolases"/>
    <property type="match status" value="1"/>
</dbReference>
<dbReference type="GO" id="GO:0140359">
    <property type="term" value="F:ABC-type transporter activity"/>
    <property type="evidence" value="ECO:0007669"/>
    <property type="project" value="InterPro"/>
</dbReference>
<feature type="region of interest" description="Disordered" evidence="16">
    <location>
        <begin position="983"/>
        <end position="1035"/>
    </location>
</feature>
<dbReference type="InterPro" id="IPR000742">
    <property type="entry name" value="EGF"/>
</dbReference>
<dbReference type="GO" id="GO:0005789">
    <property type="term" value="C:endoplasmic reticulum membrane"/>
    <property type="evidence" value="ECO:0007669"/>
    <property type="project" value="UniProtKB-SubCell"/>
</dbReference>
<dbReference type="FunFam" id="3.40.50.300:FF:000702">
    <property type="entry name" value="ABC transporter (Adp1)"/>
    <property type="match status" value="1"/>
</dbReference>
<keyword evidence="11 17" id="KW-1133">Transmembrane helix</keyword>
<keyword evidence="21" id="KW-1185">Reference proteome</keyword>
<comment type="catalytic activity">
    <reaction evidence="14">
        <text>H2O(in) = H2O(out)</text>
        <dbReference type="Rhea" id="RHEA:29667"/>
        <dbReference type="ChEBI" id="CHEBI:15377"/>
    </reaction>
</comment>
<dbReference type="PROSITE" id="PS50026">
    <property type="entry name" value="EGF_3"/>
    <property type="match status" value="1"/>
</dbReference>
<comment type="similarity">
    <text evidence="3">Belongs to the MIP/aquaporin (TC 1.A.8) family.</text>
</comment>
<dbReference type="FunFam" id="1.20.1080.10:FF:000014">
    <property type="entry name" value="Aquaporin 1"/>
    <property type="match status" value="1"/>
</dbReference>
<evidence type="ECO:0000256" key="4">
    <source>
        <dbReference type="ARBA" id="ARBA00022448"/>
    </source>
</evidence>
<evidence type="ECO:0000256" key="6">
    <source>
        <dbReference type="ARBA" id="ARBA00022729"/>
    </source>
</evidence>
<dbReference type="Pfam" id="PF19055">
    <property type="entry name" value="ABC2_membrane_7"/>
    <property type="match status" value="1"/>
</dbReference>
<dbReference type="GO" id="GO:0015267">
    <property type="term" value="F:channel activity"/>
    <property type="evidence" value="ECO:0007669"/>
    <property type="project" value="InterPro"/>
</dbReference>
<evidence type="ECO:0000256" key="14">
    <source>
        <dbReference type="ARBA" id="ARBA00034651"/>
    </source>
</evidence>
<gene>
    <name evidence="20" type="ORF">G3M48_009318</name>
</gene>
<evidence type="ECO:0000313" key="20">
    <source>
        <dbReference type="EMBL" id="KAK8148738.1"/>
    </source>
</evidence>
<evidence type="ECO:0000256" key="12">
    <source>
        <dbReference type="ARBA" id="ARBA00023136"/>
    </source>
</evidence>
<feature type="transmembrane region" description="Helical" evidence="17">
    <location>
        <begin position="162"/>
        <end position="185"/>
    </location>
</feature>
<dbReference type="SMART" id="SM00382">
    <property type="entry name" value="AAA"/>
    <property type="match status" value="1"/>
</dbReference>
<comment type="caution">
    <text evidence="20">The sequence shown here is derived from an EMBL/GenBank/DDBJ whole genome shotgun (WGS) entry which is preliminary data.</text>
</comment>
<comment type="subcellular location">
    <subcellularLocation>
        <location evidence="1">Endoplasmic reticulum membrane</location>
        <topology evidence="1">Multi-pass membrane protein</topology>
    </subcellularLocation>
</comment>
<evidence type="ECO:0000256" key="17">
    <source>
        <dbReference type="SAM" id="Phobius"/>
    </source>
</evidence>
<dbReference type="PROSITE" id="PS00211">
    <property type="entry name" value="ABC_TRANSPORTER_1"/>
    <property type="match status" value="1"/>
</dbReference>
<dbReference type="CDD" id="cd03213">
    <property type="entry name" value="ABCG_EPDR"/>
    <property type="match status" value="1"/>
</dbReference>
<protein>
    <submittedName>
        <fullName evidence="20">Uncharacterized protein</fullName>
    </submittedName>
</protein>
<evidence type="ECO:0000313" key="21">
    <source>
        <dbReference type="Proteomes" id="UP001397290"/>
    </source>
</evidence>
<keyword evidence="15" id="KW-0245">EGF-like domain</keyword>
<evidence type="ECO:0000256" key="1">
    <source>
        <dbReference type="ARBA" id="ARBA00004477"/>
    </source>
</evidence>
<dbReference type="SUPFAM" id="SSF52540">
    <property type="entry name" value="P-loop containing nucleoside triphosphate hydrolases"/>
    <property type="match status" value="1"/>
</dbReference>
<evidence type="ECO:0000256" key="15">
    <source>
        <dbReference type="PROSITE-ProRule" id="PRU00076"/>
    </source>
</evidence>
<evidence type="ECO:0000256" key="7">
    <source>
        <dbReference type="ARBA" id="ARBA00022737"/>
    </source>
</evidence>
<proteinExistence type="inferred from homology"/>
<feature type="disulfide bond" evidence="15">
    <location>
        <begin position="434"/>
        <end position="443"/>
    </location>
</feature>
<dbReference type="Gene3D" id="1.20.1080.10">
    <property type="entry name" value="Glycerol uptake facilitator protein"/>
    <property type="match status" value="1"/>
</dbReference>
<feature type="compositionally biased region" description="Polar residues" evidence="16">
    <location>
        <begin position="1"/>
        <end position="22"/>
    </location>
</feature>
<feature type="transmembrane region" description="Helical" evidence="17">
    <location>
        <begin position="1182"/>
        <end position="1203"/>
    </location>
</feature>
<feature type="domain" description="ABC transporter" evidence="19">
    <location>
        <begin position="693"/>
        <end position="935"/>
    </location>
</feature>
<feature type="transmembrane region" description="Helical" evidence="17">
    <location>
        <begin position="36"/>
        <end position="57"/>
    </location>
</feature>
<dbReference type="PROSITE" id="PS50893">
    <property type="entry name" value="ABC_TRANSPORTER_2"/>
    <property type="match status" value="1"/>
</dbReference>
<evidence type="ECO:0000256" key="3">
    <source>
        <dbReference type="ARBA" id="ARBA00006175"/>
    </source>
</evidence>
<feature type="region of interest" description="Disordered" evidence="16">
    <location>
        <begin position="1"/>
        <end position="26"/>
    </location>
</feature>
<comment type="similarity">
    <text evidence="2">Belongs to the ABC transporter superfamily. ABCG family. Eye pigment precursor importer (TC 3.A.1.204) subfamily.</text>
</comment>
<feature type="transmembrane region" description="Helical" evidence="17">
    <location>
        <begin position="1147"/>
        <end position="1170"/>
    </location>
</feature>
<dbReference type="PANTHER" id="PTHR48041:SF2">
    <property type="entry name" value="ATP-DEPENDENT PERMEASE-RELATED"/>
    <property type="match status" value="1"/>
</dbReference>
<dbReference type="InterPro" id="IPR027417">
    <property type="entry name" value="P-loop_NTPase"/>
</dbReference>